<dbReference type="InterPro" id="IPR013783">
    <property type="entry name" value="Ig-like_fold"/>
</dbReference>
<name>A0ABQ9TYB6_SAGOE</name>
<dbReference type="SUPFAM" id="SSF48726">
    <property type="entry name" value="Immunoglobulin"/>
    <property type="match status" value="1"/>
</dbReference>
<protein>
    <recommendedName>
        <fullName evidence="4">Ig-like domain-containing protein</fullName>
    </recommendedName>
</protein>
<proteinExistence type="predicted"/>
<dbReference type="InterPro" id="IPR050504">
    <property type="entry name" value="IgSF_BTN/MOG"/>
</dbReference>
<dbReference type="Pfam" id="PF07686">
    <property type="entry name" value="V-set"/>
    <property type="match status" value="1"/>
</dbReference>
<reference evidence="5 6" key="1">
    <citation type="submission" date="2023-05" db="EMBL/GenBank/DDBJ databases">
        <title>B98-5 Cell Line De Novo Hybrid Assembly: An Optical Mapping Approach.</title>
        <authorList>
            <person name="Kananen K."/>
            <person name="Auerbach J.A."/>
            <person name="Kautto E."/>
            <person name="Blachly J.S."/>
        </authorList>
    </citation>
    <scope>NUCLEOTIDE SEQUENCE [LARGE SCALE GENOMIC DNA]</scope>
    <source>
        <strain evidence="5">B95-8</strain>
        <tissue evidence="5">Cell line</tissue>
    </source>
</reference>
<dbReference type="PROSITE" id="PS50835">
    <property type="entry name" value="IG_LIKE"/>
    <property type="match status" value="1"/>
</dbReference>
<dbReference type="InterPro" id="IPR007110">
    <property type="entry name" value="Ig-like_dom"/>
</dbReference>
<keyword evidence="3" id="KW-0393">Immunoglobulin domain</keyword>
<feature type="non-terminal residue" evidence="5">
    <location>
        <position position="105"/>
    </location>
</feature>
<dbReference type="Proteomes" id="UP001266305">
    <property type="component" value="Unassembled WGS sequence"/>
</dbReference>
<evidence type="ECO:0000313" key="5">
    <source>
        <dbReference type="EMBL" id="KAK2089786.1"/>
    </source>
</evidence>
<evidence type="ECO:0000259" key="4">
    <source>
        <dbReference type="PROSITE" id="PS50835"/>
    </source>
</evidence>
<feature type="domain" description="Ig-like" evidence="4">
    <location>
        <begin position="1"/>
        <end position="99"/>
    </location>
</feature>
<dbReference type="InterPro" id="IPR013106">
    <property type="entry name" value="Ig_V-set"/>
</dbReference>
<evidence type="ECO:0000256" key="3">
    <source>
        <dbReference type="ARBA" id="ARBA00023319"/>
    </source>
</evidence>
<keyword evidence="2" id="KW-0472">Membrane</keyword>
<comment type="subcellular location">
    <subcellularLocation>
        <location evidence="1">Membrane</location>
    </subcellularLocation>
</comment>
<dbReference type="InterPro" id="IPR036179">
    <property type="entry name" value="Ig-like_dom_sf"/>
</dbReference>
<dbReference type="PANTHER" id="PTHR24100">
    <property type="entry name" value="BUTYROPHILIN"/>
    <property type="match status" value="1"/>
</dbReference>
<dbReference type="Gene3D" id="2.60.40.10">
    <property type="entry name" value="Immunoglobulins"/>
    <property type="match status" value="1"/>
</dbReference>
<evidence type="ECO:0000256" key="1">
    <source>
        <dbReference type="ARBA" id="ARBA00004370"/>
    </source>
</evidence>
<organism evidence="5 6">
    <name type="scientific">Saguinus oedipus</name>
    <name type="common">Cotton-top tamarin</name>
    <name type="synonym">Oedipomidas oedipus</name>
    <dbReference type="NCBI Taxonomy" id="9490"/>
    <lineage>
        <taxon>Eukaryota</taxon>
        <taxon>Metazoa</taxon>
        <taxon>Chordata</taxon>
        <taxon>Craniata</taxon>
        <taxon>Vertebrata</taxon>
        <taxon>Euteleostomi</taxon>
        <taxon>Mammalia</taxon>
        <taxon>Eutheria</taxon>
        <taxon>Euarchontoglires</taxon>
        <taxon>Primates</taxon>
        <taxon>Haplorrhini</taxon>
        <taxon>Platyrrhini</taxon>
        <taxon>Cebidae</taxon>
        <taxon>Callitrichinae</taxon>
        <taxon>Saguinus</taxon>
    </lineage>
</organism>
<evidence type="ECO:0000256" key="2">
    <source>
        <dbReference type="ARBA" id="ARBA00023136"/>
    </source>
</evidence>
<dbReference type="PANTHER" id="PTHR24100:SF151">
    <property type="entry name" value="ICOS LIGAND"/>
    <property type="match status" value="1"/>
</dbReference>
<comment type="caution">
    <text evidence="5">The sequence shown here is derived from an EMBL/GenBank/DDBJ whole genome shotgun (WGS) entry which is preliminary data.</text>
</comment>
<sequence>MVGSGVELSCASPEGSRFDLNDIYVYWQISDTVVAYHVPQNSSSSVASRYRNRAAMSPSGMLQGDFSLRLFNVTPDDEQKFRCVVLSKSLGFQTVLEVVVTLHVA</sequence>
<evidence type="ECO:0000313" key="6">
    <source>
        <dbReference type="Proteomes" id="UP001266305"/>
    </source>
</evidence>
<accession>A0ABQ9TYB6</accession>
<gene>
    <name evidence="5" type="ORF">P7K49_032452</name>
</gene>
<dbReference type="EMBL" id="JASSZA010000018">
    <property type="protein sequence ID" value="KAK2089786.1"/>
    <property type="molecule type" value="Genomic_DNA"/>
</dbReference>
<keyword evidence="6" id="KW-1185">Reference proteome</keyword>